<keyword evidence="3" id="KW-1185">Reference proteome</keyword>
<evidence type="ECO:0000313" key="2">
    <source>
        <dbReference type="EMBL" id="KAF5370632.1"/>
    </source>
</evidence>
<feature type="region of interest" description="Disordered" evidence="1">
    <location>
        <begin position="216"/>
        <end position="244"/>
    </location>
</feature>
<proteinExistence type="predicted"/>
<organism evidence="2 3">
    <name type="scientific">Tetrapyrgos nigripes</name>
    <dbReference type="NCBI Taxonomy" id="182062"/>
    <lineage>
        <taxon>Eukaryota</taxon>
        <taxon>Fungi</taxon>
        <taxon>Dikarya</taxon>
        <taxon>Basidiomycota</taxon>
        <taxon>Agaricomycotina</taxon>
        <taxon>Agaricomycetes</taxon>
        <taxon>Agaricomycetidae</taxon>
        <taxon>Agaricales</taxon>
        <taxon>Marasmiineae</taxon>
        <taxon>Marasmiaceae</taxon>
        <taxon>Tetrapyrgos</taxon>
    </lineage>
</organism>
<dbReference type="OrthoDB" id="2943593at2759"/>
<evidence type="ECO:0000256" key="1">
    <source>
        <dbReference type="SAM" id="MobiDB-lite"/>
    </source>
</evidence>
<dbReference type="EMBL" id="JAACJM010000010">
    <property type="protein sequence ID" value="KAF5370632.1"/>
    <property type="molecule type" value="Genomic_DNA"/>
</dbReference>
<reference evidence="2 3" key="1">
    <citation type="journal article" date="2020" name="ISME J.">
        <title>Uncovering the hidden diversity of litter-decomposition mechanisms in mushroom-forming fungi.</title>
        <authorList>
            <person name="Floudas D."/>
            <person name="Bentzer J."/>
            <person name="Ahren D."/>
            <person name="Johansson T."/>
            <person name="Persson P."/>
            <person name="Tunlid A."/>
        </authorList>
    </citation>
    <scope>NUCLEOTIDE SEQUENCE [LARGE SCALE GENOMIC DNA]</scope>
    <source>
        <strain evidence="2 3">CBS 291.85</strain>
    </source>
</reference>
<dbReference type="AlphaFoldDB" id="A0A8H5GT52"/>
<protein>
    <submittedName>
        <fullName evidence="2">Uncharacterized protein</fullName>
    </submittedName>
</protein>
<name>A0A8H5GT52_9AGAR</name>
<feature type="region of interest" description="Disordered" evidence="1">
    <location>
        <begin position="1"/>
        <end position="128"/>
    </location>
</feature>
<evidence type="ECO:0000313" key="3">
    <source>
        <dbReference type="Proteomes" id="UP000559256"/>
    </source>
</evidence>
<feature type="compositionally biased region" description="Low complexity" evidence="1">
    <location>
        <begin position="56"/>
        <end position="70"/>
    </location>
</feature>
<feature type="region of interest" description="Disordered" evidence="1">
    <location>
        <begin position="305"/>
        <end position="335"/>
    </location>
</feature>
<accession>A0A8H5GT52</accession>
<feature type="region of interest" description="Disordered" evidence="1">
    <location>
        <begin position="269"/>
        <end position="291"/>
    </location>
</feature>
<gene>
    <name evidence="2" type="ORF">D9758_001873</name>
</gene>
<feature type="compositionally biased region" description="Basic residues" evidence="1">
    <location>
        <begin position="222"/>
        <end position="232"/>
    </location>
</feature>
<feature type="compositionally biased region" description="Pro residues" evidence="1">
    <location>
        <begin position="1"/>
        <end position="15"/>
    </location>
</feature>
<sequence length="356" mass="38648">MLKPFPGPPSQPIPQLPTSSSSRSMIVHESSSSVYSADLRKRRRGADFGFRRPSLSRPISDSPSDNSSFSATPPGTFTGSDSDSSSIHELPFDFPLPPPLRRMQSSPLDEARKGRGPSTYRARGSSIAQPQVYHSHAIADSLSDLDADVSASSRPDLAYSVELDTSSLELDLENEGETLIMSTSGWPTHSAAPSHPIASSSYHDRVHSLSLNRPPIHAPHAPSHRPIPKMRSLKFAPDSSGSLDRLGVTMEHPGQQRSLLRGRALSMDFRSHQSPSRRMDAGRVRSSNLQNPAGLATPILRRTPHSAPAGRPHIDDLSGSGLTSFIDISPDPEVRRSSVKKLLSKASQVFRPSKKK</sequence>
<dbReference type="Proteomes" id="UP000559256">
    <property type="component" value="Unassembled WGS sequence"/>
</dbReference>
<comment type="caution">
    <text evidence="2">The sequence shown here is derived from an EMBL/GenBank/DDBJ whole genome shotgun (WGS) entry which is preliminary data.</text>
</comment>